<evidence type="ECO:0000256" key="1">
    <source>
        <dbReference type="ARBA" id="ARBA00004651"/>
    </source>
</evidence>
<keyword evidence="6 7" id="KW-0472">Membrane</keyword>
<dbReference type="GO" id="GO:0055085">
    <property type="term" value="P:transmembrane transport"/>
    <property type="evidence" value="ECO:0007669"/>
    <property type="project" value="InterPro"/>
</dbReference>
<evidence type="ECO:0000256" key="2">
    <source>
        <dbReference type="ARBA" id="ARBA00022448"/>
    </source>
</evidence>
<reference evidence="9 10" key="1">
    <citation type="submission" date="2018-06" db="EMBL/GenBank/DDBJ databases">
        <title>Genome sequencing of Oceanotoga sp. sy52.</title>
        <authorList>
            <person name="Mori K."/>
        </authorList>
    </citation>
    <scope>NUCLEOTIDE SEQUENCE [LARGE SCALE GENOMIC DNA]</scope>
    <source>
        <strain evidence="10">sy52</strain>
    </source>
</reference>
<evidence type="ECO:0000313" key="9">
    <source>
        <dbReference type="EMBL" id="BBE31678.1"/>
    </source>
</evidence>
<keyword evidence="5 7" id="KW-1133">Transmembrane helix</keyword>
<dbReference type="Proteomes" id="UP000516361">
    <property type="component" value="Chromosome"/>
</dbReference>
<feature type="transmembrane region" description="Helical" evidence="7">
    <location>
        <begin position="271"/>
        <end position="289"/>
    </location>
</feature>
<evidence type="ECO:0000256" key="3">
    <source>
        <dbReference type="ARBA" id="ARBA00022475"/>
    </source>
</evidence>
<evidence type="ECO:0000256" key="7">
    <source>
        <dbReference type="RuleBase" id="RU363032"/>
    </source>
</evidence>
<dbReference type="Gene3D" id="1.10.3720.10">
    <property type="entry name" value="MetI-like"/>
    <property type="match status" value="1"/>
</dbReference>
<comment type="subcellular location">
    <subcellularLocation>
        <location evidence="1 7">Cell membrane</location>
        <topology evidence="1 7">Multi-pass membrane protein</topology>
    </subcellularLocation>
</comment>
<protein>
    <recommendedName>
        <fullName evidence="8">ABC transmembrane type-1 domain-containing protein</fullName>
    </recommendedName>
</protein>
<dbReference type="FunCoup" id="A0A7G1G541">
    <property type="interactions" value="48"/>
</dbReference>
<dbReference type="PROSITE" id="PS50928">
    <property type="entry name" value="ABC_TM1"/>
    <property type="match status" value="1"/>
</dbReference>
<dbReference type="InterPro" id="IPR000515">
    <property type="entry name" value="MetI-like"/>
</dbReference>
<name>A0A7G1G541_9BACT</name>
<feature type="transmembrane region" description="Helical" evidence="7">
    <location>
        <begin position="310"/>
        <end position="332"/>
    </location>
</feature>
<feature type="transmembrane region" description="Helical" evidence="7">
    <location>
        <begin position="366"/>
        <end position="389"/>
    </location>
</feature>
<accession>A0A7G1G541</accession>
<sequence length="404" mass="46159">MTVKKINLILLSILLIFSMIPLFMMIMTSLISQGDLFHIVKEKTLLDFELNPMFLRNKMSVIGKYKIINSPYSKGIEISSNNTSGLILKVRDKDMNTINSIDFYINAKDIKSFDILLKDIDDNQQKISYNLMNNYKWEKISLKLNLKKYNNIDIKHISKIELLFNSNNPIQIDEVKMSYKFPTLYNFIKVWKENDFARYILNSSLVSILSVAGNLLFCTMVAYVFARKNFKGKEILFAIVLGTMMIPPQITIIPIFILMSKLHWINTYQALILPSIVTPFGIFLMRQYIEQLPKELDQAAYVDGANDFQIFTKIILPLSGPALAVLGINSFISSWNDLYYPLVLTNTPEMRTVQVGLAMFQKLNQVSWPILMAASTIAAVPVIIIFLIFQKKIISGLVDGAVKS</sequence>
<dbReference type="KEGG" id="ocy:OSSY52_18190"/>
<dbReference type="InterPro" id="IPR035906">
    <property type="entry name" value="MetI-like_sf"/>
</dbReference>
<evidence type="ECO:0000256" key="5">
    <source>
        <dbReference type="ARBA" id="ARBA00022989"/>
    </source>
</evidence>
<dbReference type="GO" id="GO:0005886">
    <property type="term" value="C:plasma membrane"/>
    <property type="evidence" value="ECO:0007669"/>
    <property type="project" value="UniProtKB-SubCell"/>
</dbReference>
<evidence type="ECO:0000313" key="10">
    <source>
        <dbReference type="Proteomes" id="UP000516361"/>
    </source>
</evidence>
<gene>
    <name evidence="9" type="ORF">OSSY52_18190</name>
</gene>
<dbReference type="RefSeq" id="WP_190614376.1">
    <property type="nucleotide sequence ID" value="NZ_AP018712.1"/>
</dbReference>
<dbReference type="AlphaFoldDB" id="A0A7G1G541"/>
<keyword evidence="4 7" id="KW-0812">Transmembrane</keyword>
<dbReference type="PANTHER" id="PTHR43744:SF12">
    <property type="entry name" value="ABC TRANSPORTER PERMEASE PROTEIN MG189-RELATED"/>
    <property type="match status" value="1"/>
</dbReference>
<keyword evidence="10" id="KW-1185">Reference proteome</keyword>
<dbReference type="EMBL" id="AP018712">
    <property type="protein sequence ID" value="BBE31678.1"/>
    <property type="molecule type" value="Genomic_DNA"/>
</dbReference>
<dbReference type="SUPFAM" id="SSF161098">
    <property type="entry name" value="MetI-like"/>
    <property type="match status" value="1"/>
</dbReference>
<keyword evidence="2 7" id="KW-0813">Transport</keyword>
<organism evidence="9 10">
    <name type="scientific">Tepiditoga spiralis</name>
    <dbReference type="NCBI Taxonomy" id="2108365"/>
    <lineage>
        <taxon>Bacteria</taxon>
        <taxon>Thermotogati</taxon>
        <taxon>Thermotogota</taxon>
        <taxon>Thermotogae</taxon>
        <taxon>Petrotogales</taxon>
        <taxon>Petrotogaceae</taxon>
        <taxon>Tepiditoga</taxon>
    </lineage>
</organism>
<feature type="transmembrane region" description="Helical" evidence="7">
    <location>
        <begin position="7"/>
        <end position="31"/>
    </location>
</feature>
<evidence type="ECO:0000256" key="6">
    <source>
        <dbReference type="ARBA" id="ARBA00023136"/>
    </source>
</evidence>
<dbReference type="CDD" id="cd06261">
    <property type="entry name" value="TM_PBP2"/>
    <property type="match status" value="1"/>
</dbReference>
<dbReference type="InParanoid" id="A0A7G1G541"/>
<dbReference type="PANTHER" id="PTHR43744">
    <property type="entry name" value="ABC TRANSPORTER PERMEASE PROTEIN MG189-RELATED-RELATED"/>
    <property type="match status" value="1"/>
</dbReference>
<feature type="transmembrane region" description="Helical" evidence="7">
    <location>
        <begin position="205"/>
        <end position="226"/>
    </location>
</feature>
<comment type="similarity">
    <text evidence="7">Belongs to the binding-protein-dependent transport system permease family.</text>
</comment>
<proteinExistence type="inferred from homology"/>
<evidence type="ECO:0000259" key="8">
    <source>
        <dbReference type="PROSITE" id="PS50928"/>
    </source>
</evidence>
<evidence type="ECO:0000256" key="4">
    <source>
        <dbReference type="ARBA" id="ARBA00022692"/>
    </source>
</evidence>
<dbReference type="Pfam" id="PF00528">
    <property type="entry name" value="BPD_transp_1"/>
    <property type="match status" value="1"/>
</dbReference>
<keyword evidence="3" id="KW-1003">Cell membrane</keyword>
<feature type="transmembrane region" description="Helical" evidence="7">
    <location>
        <begin position="235"/>
        <end position="259"/>
    </location>
</feature>
<feature type="domain" description="ABC transmembrane type-1" evidence="8">
    <location>
        <begin position="200"/>
        <end position="389"/>
    </location>
</feature>